<organism evidence="3 4">
    <name type="scientific">Candidatus Magasanikbacteria bacterium GW2011_GWA2_46_17</name>
    <dbReference type="NCBI Taxonomy" id="1619042"/>
    <lineage>
        <taxon>Bacteria</taxon>
        <taxon>Candidatus Magasanikiibacteriota</taxon>
    </lineage>
</organism>
<evidence type="ECO:0000313" key="3">
    <source>
        <dbReference type="EMBL" id="KKU27328.1"/>
    </source>
</evidence>
<dbReference type="EMBL" id="LCMA01000001">
    <property type="protein sequence ID" value="KKU27328.1"/>
    <property type="molecule type" value="Genomic_DNA"/>
</dbReference>
<reference evidence="3 4" key="1">
    <citation type="journal article" date="2015" name="Nature">
        <title>rRNA introns, odd ribosomes, and small enigmatic genomes across a large radiation of phyla.</title>
        <authorList>
            <person name="Brown C.T."/>
            <person name="Hug L.A."/>
            <person name="Thomas B.C."/>
            <person name="Sharon I."/>
            <person name="Castelle C.J."/>
            <person name="Singh A."/>
            <person name="Wilkins M.J."/>
            <person name="Williams K.H."/>
            <person name="Banfield J.F."/>
        </authorList>
    </citation>
    <scope>NUCLEOTIDE SEQUENCE [LARGE SCALE GENOMIC DNA]</scope>
</reference>
<accession>A0A0G1RBD3</accession>
<evidence type="ECO:0000256" key="1">
    <source>
        <dbReference type="SAM" id="Phobius"/>
    </source>
</evidence>
<keyword evidence="1" id="KW-0472">Membrane</keyword>
<sequence>MRVRFSPAARSPLYNIMPDVKPGVYKHYKGQRYEVIDVAINSETRDEMVVYRALYDSDEFGPRPLFTRLKKIFLEKVKVNGKQTSRFTPADLRPLLRPANLFWMGVFPFIIFIANYILFTTELDWAMSVHADDYLHFFGGTSIAFSAGYLMNILSGSKKLVIKNDLIKFFIVLTVVSLAAVLWEFYEFVSDILYPAIRQPTVADTIKDLVMGLLGGAVFAGLKIFLKTKNGTGEPIF</sequence>
<evidence type="ECO:0000259" key="2">
    <source>
        <dbReference type="Pfam" id="PF07866"/>
    </source>
</evidence>
<gene>
    <name evidence="3" type="ORF">UX39_C0001G0048</name>
</gene>
<feature type="transmembrane region" description="Helical" evidence="1">
    <location>
        <begin position="166"/>
        <end position="186"/>
    </location>
</feature>
<comment type="caution">
    <text evidence="3">The sequence shown here is derived from an EMBL/GenBank/DDBJ whole genome shotgun (WGS) entry which is preliminary data.</text>
</comment>
<dbReference type="Gene3D" id="2.30.30.320">
    <property type="entry name" value="DUF1653-like domain"/>
    <property type="match status" value="1"/>
</dbReference>
<feature type="transmembrane region" description="Helical" evidence="1">
    <location>
        <begin position="101"/>
        <end position="119"/>
    </location>
</feature>
<name>A0A0G1RBD3_9BACT</name>
<dbReference type="AlphaFoldDB" id="A0A0G1RBD3"/>
<keyword evidence="1" id="KW-0812">Transmembrane</keyword>
<protein>
    <recommendedName>
        <fullName evidence="2">DUF1653 domain-containing protein</fullName>
    </recommendedName>
</protein>
<keyword evidence="1" id="KW-1133">Transmembrane helix</keyword>
<feature type="transmembrane region" description="Helical" evidence="1">
    <location>
        <begin position="134"/>
        <end position="154"/>
    </location>
</feature>
<proteinExistence type="predicted"/>
<dbReference type="Pfam" id="PF09997">
    <property type="entry name" value="DUF2238"/>
    <property type="match status" value="1"/>
</dbReference>
<dbReference type="Proteomes" id="UP000034175">
    <property type="component" value="Unassembled WGS sequence"/>
</dbReference>
<dbReference type="InterPro" id="IPR014509">
    <property type="entry name" value="YjdF-like"/>
</dbReference>
<dbReference type="Pfam" id="PF07866">
    <property type="entry name" value="DUF1653"/>
    <property type="match status" value="1"/>
</dbReference>
<evidence type="ECO:0000313" key="4">
    <source>
        <dbReference type="Proteomes" id="UP000034175"/>
    </source>
</evidence>
<dbReference type="InterPro" id="IPR023387">
    <property type="entry name" value="DUF1653-like_dom"/>
</dbReference>
<dbReference type="InterPro" id="IPR037135">
    <property type="entry name" value="DUF1653-like_dom_sf"/>
</dbReference>
<feature type="domain" description="DUF1653" evidence="2">
    <location>
        <begin position="23"/>
        <end position="88"/>
    </location>
</feature>
<feature type="transmembrane region" description="Helical" evidence="1">
    <location>
        <begin position="206"/>
        <end position="226"/>
    </location>
</feature>